<dbReference type="Pfam" id="PF00227">
    <property type="entry name" value="Proteasome"/>
    <property type="match status" value="1"/>
</dbReference>
<dbReference type="GO" id="GO:0046872">
    <property type="term" value="F:metal ion binding"/>
    <property type="evidence" value="ECO:0007669"/>
    <property type="project" value="UniProtKB-KW"/>
</dbReference>
<reference evidence="15 16" key="1">
    <citation type="submission" date="2023-12" db="EMBL/GenBank/DDBJ databases">
        <title>Whole-genome sequencing of halo(alkali)philic microorganisms from hypersaline lakes.</title>
        <authorList>
            <person name="Sorokin D.Y."/>
            <person name="Merkel A.Y."/>
            <person name="Messina E."/>
            <person name="Yakimov M."/>
        </authorList>
    </citation>
    <scope>NUCLEOTIDE SEQUENCE [LARGE SCALE GENOMIC DNA]</scope>
    <source>
        <strain evidence="15 16">AB-CW1</strain>
    </source>
</reference>
<evidence type="ECO:0000256" key="9">
    <source>
        <dbReference type="ARBA" id="ARBA00023053"/>
    </source>
</evidence>
<dbReference type="GO" id="GO:0009376">
    <property type="term" value="C:HslUV protease complex"/>
    <property type="evidence" value="ECO:0007669"/>
    <property type="project" value="UniProtKB-UniRule"/>
</dbReference>
<accession>A0AAP6JDH1</accession>
<keyword evidence="16" id="KW-1185">Reference proteome</keyword>
<evidence type="ECO:0000256" key="11">
    <source>
        <dbReference type="ARBA" id="ARBA00064434"/>
    </source>
</evidence>
<feature type="binding site" evidence="14">
    <location>
        <position position="165"/>
    </location>
    <ligand>
        <name>Na(+)</name>
        <dbReference type="ChEBI" id="CHEBI:29101"/>
    </ligand>
</feature>
<evidence type="ECO:0000256" key="12">
    <source>
        <dbReference type="ARBA" id="ARBA00066335"/>
    </source>
</evidence>
<evidence type="ECO:0000256" key="5">
    <source>
        <dbReference type="ARBA" id="ARBA00022670"/>
    </source>
</evidence>
<comment type="subunit">
    <text evidence="11 14">A double ring-shaped homohexamer of HslV is capped on each side by a ring-shaped HslU homohexamer. The assembly of the HslU/HslV complex is dependent on binding of ATP.</text>
</comment>
<feature type="binding site" evidence="14">
    <location>
        <position position="168"/>
    </location>
    <ligand>
        <name>Na(+)</name>
        <dbReference type="ChEBI" id="CHEBI:29101"/>
    </ligand>
</feature>
<comment type="catalytic activity">
    <reaction evidence="10 14">
        <text>ATP-dependent cleavage of peptide bonds with broad specificity.</text>
        <dbReference type="EC" id="3.4.25.2"/>
    </reaction>
</comment>
<comment type="similarity">
    <text evidence="2 14">Belongs to the peptidase T1B family. HslV subfamily.</text>
</comment>
<evidence type="ECO:0000256" key="6">
    <source>
        <dbReference type="ARBA" id="ARBA00022698"/>
    </source>
</evidence>
<comment type="subcellular location">
    <subcellularLocation>
        <location evidence="1 14">Cytoplasm</location>
    </subcellularLocation>
</comment>
<sequence length="177" mass="19018">MEQYRGTTVLSVRRGEQVAMAGDGQVSLGNTIMKGNARKVRKLHDNKVLAGFAGGTADAFTLFERFEGQLQKHSGNLTRAAVELAKDWRTDRALRRLEALLCVADREVSLIISGNGDVIEPEEGIMAIGSGGSFAQAAARALMENTDLPAADVAQKSLEIAADICVYTNRNIVLEAL</sequence>
<evidence type="ECO:0000313" key="16">
    <source>
        <dbReference type="Proteomes" id="UP001302316"/>
    </source>
</evidence>
<dbReference type="FunFam" id="3.60.20.10:FF:000002">
    <property type="entry name" value="ATP-dependent protease subunit HslV"/>
    <property type="match status" value="1"/>
</dbReference>
<keyword evidence="9 14" id="KW-0915">Sodium</keyword>
<proteinExistence type="inferred from homology"/>
<keyword evidence="3 14" id="KW-0963">Cytoplasm</keyword>
<dbReference type="InterPro" id="IPR029055">
    <property type="entry name" value="Ntn_hydrolases_N"/>
</dbReference>
<dbReference type="Proteomes" id="UP001302316">
    <property type="component" value="Unassembled WGS sequence"/>
</dbReference>
<dbReference type="AlphaFoldDB" id="A0AAP6JDH1"/>
<dbReference type="EMBL" id="JAYGII010000005">
    <property type="protein sequence ID" value="MEA5444976.1"/>
    <property type="molecule type" value="Genomic_DNA"/>
</dbReference>
<keyword evidence="8 14" id="KW-0378">Hydrolase</keyword>
<comment type="activity regulation">
    <text evidence="14">Allosterically activated by HslU binding.</text>
</comment>
<dbReference type="NCBIfam" id="NF003964">
    <property type="entry name" value="PRK05456.1"/>
    <property type="match status" value="1"/>
</dbReference>
<feature type="binding site" evidence="14">
    <location>
        <position position="162"/>
    </location>
    <ligand>
        <name>Na(+)</name>
        <dbReference type="ChEBI" id="CHEBI:29101"/>
    </ligand>
</feature>
<evidence type="ECO:0000256" key="13">
    <source>
        <dbReference type="ARBA" id="ARBA00074399"/>
    </source>
</evidence>
<gene>
    <name evidence="14 15" type="primary">hslV</name>
    <name evidence="15" type="ORF">VCB98_03985</name>
</gene>
<dbReference type="EC" id="3.4.25.2" evidence="12 14"/>
<dbReference type="GO" id="GO:0004298">
    <property type="term" value="F:threonine-type endopeptidase activity"/>
    <property type="evidence" value="ECO:0007669"/>
    <property type="project" value="UniProtKB-KW"/>
</dbReference>
<dbReference type="SUPFAM" id="SSF56235">
    <property type="entry name" value="N-terminal nucleophile aminohydrolases (Ntn hydrolases)"/>
    <property type="match status" value="1"/>
</dbReference>
<dbReference type="GO" id="GO:0051603">
    <property type="term" value="P:proteolysis involved in protein catabolic process"/>
    <property type="evidence" value="ECO:0007669"/>
    <property type="project" value="InterPro"/>
</dbReference>
<evidence type="ECO:0000256" key="4">
    <source>
        <dbReference type="ARBA" id="ARBA00022533"/>
    </source>
</evidence>
<keyword evidence="6 14" id="KW-0888">Threonine protease</keyword>
<dbReference type="Gene3D" id="3.60.20.10">
    <property type="entry name" value="Glutamine Phosphoribosylpyrophosphate, subunit 1, domain 1"/>
    <property type="match status" value="1"/>
</dbReference>
<comment type="caution">
    <text evidence="15">The sequence shown here is derived from an EMBL/GenBank/DDBJ whole genome shotgun (WGS) entry which is preliminary data.</text>
</comment>
<dbReference type="GO" id="GO:0005839">
    <property type="term" value="C:proteasome core complex"/>
    <property type="evidence" value="ECO:0007669"/>
    <property type="project" value="InterPro"/>
</dbReference>
<comment type="function">
    <text evidence="14">Protease subunit of a proteasome-like degradation complex believed to be a general protein degrading machinery.</text>
</comment>
<keyword evidence="4 14" id="KW-0021">Allosteric enzyme</keyword>
<evidence type="ECO:0000256" key="7">
    <source>
        <dbReference type="ARBA" id="ARBA00022723"/>
    </source>
</evidence>
<protein>
    <recommendedName>
        <fullName evidence="13 14">ATP-dependent protease subunit HslV</fullName>
        <ecNumber evidence="12 14">3.4.25.2</ecNumber>
    </recommendedName>
</protein>
<name>A0AAP6JDH1_9GAMM</name>
<dbReference type="CDD" id="cd01913">
    <property type="entry name" value="protease_HslV"/>
    <property type="match status" value="1"/>
</dbReference>
<dbReference type="PROSITE" id="PS51476">
    <property type="entry name" value="PROTEASOME_BETA_2"/>
    <property type="match status" value="1"/>
</dbReference>
<keyword evidence="7 14" id="KW-0479">Metal-binding</keyword>
<dbReference type="PANTHER" id="PTHR32194:SF0">
    <property type="entry name" value="ATP-DEPENDENT PROTEASE SUBUNIT HSLV"/>
    <property type="match status" value="1"/>
</dbReference>
<dbReference type="InterPro" id="IPR001353">
    <property type="entry name" value="Proteasome_sua/b"/>
</dbReference>
<feature type="active site" evidence="14">
    <location>
        <position position="7"/>
    </location>
</feature>
<dbReference type="RefSeq" id="WP_346050605.1">
    <property type="nucleotide sequence ID" value="NZ_JAYGII010000005.1"/>
</dbReference>
<dbReference type="InterPro" id="IPR022281">
    <property type="entry name" value="ATP-dep_Prtase_HsIV_su"/>
</dbReference>
<organism evidence="15 16">
    <name type="scientific">Natronospira elongata</name>
    <dbReference type="NCBI Taxonomy" id="3110268"/>
    <lineage>
        <taxon>Bacteria</taxon>
        <taxon>Pseudomonadati</taxon>
        <taxon>Pseudomonadota</taxon>
        <taxon>Gammaproteobacteria</taxon>
        <taxon>Natronospirales</taxon>
        <taxon>Natronospiraceae</taxon>
        <taxon>Natronospira</taxon>
    </lineage>
</organism>
<dbReference type="NCBIfam" id="TIGR03692">
    <property type="entry name" value="ATP_dep_HslV"/>
    <property type="match status" value="1"/>
</dbReference>
<dbReference type="PANTHER" id="PTHR32194">
    <property type="entry name" value="METALLOPROTEASE TLDD"/>
    <property type="match status" value="1"/>
</dbReference>
<evidence type="ECO:0000256" key="3">
    <source>
        <dbReference type="ARBA" id="ARBA00022490"/>
    </source>
</evidence>
<evidence type="ECO:0000313" key="15">
    <source>
        <dbReference type="EMBL" id="MEA5444976.1"/>
    </source>
</evidence>
<keyword evidence="5 14" id="KW-0645">Protease</keyword>
<evidence type="ECO:0000256" key="10">
    <source>
        <dbReference type="ARBA" id="ARBA00052385"/>
    </source>
</evidence>
<evidence type="ECO:0000256" key="14">
    <source>
        <dbReference type="HAMAP-Rule" id="MF_00248"/>
    </source>
</evidence>
<dbReference type="PIRSF" id="PIRSF039093">
    <property type="entry name" value="HslV"/>
    <property type="match status" value="1"/>
</dbReference>
<evidence type="ECO:0000256" key="1">
    <source>
        <dbReference type="ARBA" id="ARBA00004496"/>
    </source>
</evidence>
<dbReference type="HAMAP" id="MF_00248">
    <property type="entry name" value="HslV"/>
    <property type="match status" value="1"/>
</dbReference>
<evidence type="ECO:0000256" key="2">
    <source>
        <dbReference type="ARBA" id="ARBA00006053"/>
    </source>
</evidence>
<dbReference type="InterPro" id="IPR023333">
    <property type="entry name" value="Proteasome_suB-type"/>
</dbReference>
<evidence type="ECO:0000256" key="8">
    <source>
        <dbReference type="ARBA" id="ARBA00022801"/>
    </source>
</evidence>